<organism evidence="2 3">
    <name type="scientific">Faecalitalea cylindroides T2-87</name>
    <dbReference type="NCBI Taxonomy" id="717960"/>
    <lineage>
        <taxon>Bacteria</taxon>
        <taxon>Bacillati</taxon>
        <taxon>Bacillota</taxon>
        <taxon>Erysipelotrichia</taxon>
        <taxon>Erysipelotrichales</taxon>
        <taxon>Erysipelotrichaceae</taxon>
        <taxon>Faecalitalea</taxon>
    </lineage>
</organism>
<dbReference type="InterPro" id="IPR043519">
    <property type="entry name" value="NT_sf"/>
</dbReference>
<dbReference type="HOGENOM" id="CLU_092688_5_2_9"/>
<dbReference type="Gene3D" id="3.30.460.10">
    <property type="entry name" value="Beta Polymerase, domain 2"/>
    <property type="match status" value="1"/>
</dbReference>
<sequence>MDSMIVVSTTNIRQNNAIAQNIKDRLKENGFDGTIRIEGNADSKWLLIDLKEIVVQLFVKDERQVYQLDRLYRDVPVIEYDL</sequence>
<dbReference type="GO" id="GO:0043023">
    <property type="term" value="F:ribosomal large subunit binding"/>
    <property type="evidence" value="ECO:0007669"/>
    <property type="project" value="TreeGrafter"/>
</dbReference>
<name>D4JD34_9FIRM</name>
<dbReference type="AlphaFoldDB" id="D4JD34"/>
<dbReference type="PANTHER" id="PTHR21043:SF0">
    <property type="entry name" value="MITOCHONDRIAL ASSEMBLY OF RIBOSOMAL LARGE SUBUNIT PROTEIN 1"/>
    <property type="match status" value="1"/>
</dbReference>
<proteinExistence type="inferred from homology"/>
<dbReference type="GO" id="GO:0090071">
    <property type="term" value="P:negative regulation of ribosome biogenesis"/>
    <property type="evidence" value="ECO:0007669"/>
    <property type="project" value="TreeGrafter"/>
</dbReference>
<dbReference type="Pfam" id="PF02410">
    <property type="entry name" value="RsfS"/>
    <property type="match status" value="1"/>
</dbReference>
<protein>
    <submittedName>
        <fullName evidence="2">Uncharacterized homolog of plant Iojap protein</fullName>
    </submittedName>
</protein>
<dbReference type="SUPFAM" id="SSF81301">
    <property type="entry name" value="Nucleotidyltransferase"/>
    <property type="match status" value="1"/>
</dbReference>
<reference evidence="2 3" key="1">
    <citation type="submission" date="2010-03" db="EMBL/GenBank/DDBJ databases">
        <title>The genome sequence of Eubacterium cylindroides T2-87.</title>
        <authorList>
            <consortium name="metaHIT consortium -- http://www.metahit.eu/"/>
            <person name="Pajon A."/>
            <person name="Turner K."/>
            <person name="Parkhill J."/>
            <person name="Duncan S."/>
            <person name="Flint H."/>
        </authorList>
    </citation>
    <scope>NUCLEOTIDE SEQUENCE [LARGE SCALE GENOMIC DNA]</scope>
    <source>
        <strain evidence="2 3">T2-87</strain>
    </source>
</reference>
<dbReference type="KEGG" id="euc:EC1_04190"/>
<dbReference type="InterPro" id="IPR004394">
    <property type="entry name" value="Iojap/RsfS/C7orf30"/>
</dbReference>
<dbReference type="PANTHER" id="PTHR21043">
    <property type="entry name" value="IOJAP SUPERFAMILY ORTHOLOG"/>
    <property type="match status" value="1"/>
</dbReference>
<evidence type="ECO:0000313" key="2">
    <source>
        <dbReference type="EMBL" id="CBK88106.1"/>
    </source>
</evidence>
<evidence type="ECO:0000256" key="1">
    <source>
        <dbReference type="ARBA" id="ARBA00010574"/>
    </source>
</evidence>
<dbReference type="Proteomes" id="UP000008801">
    <property type="component" value="Chromosome"/>
</dbReference>
<reference evidence="2 3" key="2">
    <citation type="submission" date="2010-03" db="EMBL/GenBank/DDBJ databases">
        <authorList>
            <person name="Pajon A."/>
        </authorList>
    </citation>
    <scope>NUCLEOTIDE SEQUENCE [LARGE SCALE GENOMIC DNA]</scope>
    <source>
        <strain evidence="2 3">T2-87</strain>
    </source>
</reference>
<dbReference type="NCBIfam" id="TIGR00090">
    <property type="entry name" value="rsfS_iojap_ybeB"/>
    <property type="match status" value="1"/>
</dbReference>
<comment type="similarity">
    <text evidence="1">Belongs to the Iojap/RsfS family.</text>
</comment>
<evidence type="ECO:0000313" key="3">
    <source>
        <dbReference type="Proteomes" id="UP000008801"/>
    </source>
</evidence>
<dbReference type="GO" id="GO:0017148">
    <property type="term" value="P:negative regulation of translation"/>
    <property type="evidence" value="ECO:0007669"/>
    <property type="project" value="TreeGrafter"/>
</dbReference>
<gene>
    <name evidence="2" type="ORF">EC1_04190</name>
</gene>
<dbReference type="STRING" id="717960.EC1_04190"/>
<dbReference type="EMBL" id="FP929041">
    <property type="protein sequence ID" value="CBK88106.1"/>
    <property type="molecule type" value="Genomic_DNA"/>
</dbReference>
<accession>D4JD34</accession>